<gene>
    <name evidence="1" type="ORF">B296_00045895</name>
</gene>
<reference evidence="1 2" key="1">
    <citation type="journal article" date="2014" name="Agronomy (Basel)">
        <title>A Draft Genome Sequence for Ensete ventricosum, the Drought-Tolerant Tree Against Hunger.</title>
        <authorList>
            <person name="Harrison J."/>
            <person name="Moore K.A."/>
            <person name="Paszkiewicz K."/>
            <person name="Jones T."/>
            <person name="Grant M."/>
            <person name="Ambacheew D."/>
            <person name="Muzemil S."/>
            <person name="Studholme D.J."/>
        </authorList>
    </citation>
    <scope>NUCLEOTIDE SEQUENCE [LARGE SCALE GENOMIC DNA]</scope>
</reference>
<sequence length="262" mass="27785">MLPSTHIAAVSLLPLSPPICCRCHCLAATTSYCHSQRRCSNSSLSLLTATVAAPPTTFVHRCHLQSLTPHQLQSLHPLPSPYTPVAFPHYATEGCSPSTITASSFVVVDSTSSSHACCLSPLAIIVLPQSCTTTTATAHGIVVLPCRNPCYCRLLLLPPWLLLQLHFASSAIAAGTPICRLQPHPTMPSFVVALPPTTALPLLPPTATHIPRLSLTITIATLAHHLIVATAINLKITAAPTHPLTTIAAINLHHLQSAFEAY</sequence>
<dbReference type="EMBL" id="AMZH03019816">
    <property type="protein sequence ID" value="RRT39868.1"/>
    <property type="molecule type" value="Genomic_DNA"/>
</dbReference>
<proteinExistence type="predicted"/>
<organism evidence="1 2">
    <name type="scientific">Ensete ventricosum</name>
    <name type="common">Abyssinian banana</name>
    <name type="synonym">Musa ensete</name>
    <dbReference type="NCBI Taxonomy" id="4639"/>
    <lineage>
        <taxon>Eukaryota</taxon>
        <taxon>Viridiplantae</taxon>
        <taxon>Streptophyta</taxon>
        <taxon>Embryophyta</taxon>
        <taxon>Tracheophyta</taxon>
        <taxon>Spermatophyta</taxon>
        <taxon>Magnoliopsida</taxon>
        <taxon>Liliopsida</taxon>
        <taxon>Zingiberales</taxon>
        <taxon>Musaceae</taxon>
        <taxon>Ensete</taxon>
    </lineage>
</organism>
<protein>
    <submittedName>
        <fullName evidence="1">Uncharacterized protein</fullName>
    </submittedName>
</protein>
<evidence type="ECO:0000313" key="2">
    <source>
        <dbReference type="Proteomes" id="UP000287651"/>
    </source>
</evidence>
<name>A0A426XK11_ENSVE</name>
<dbReference type="Proteomes" id="UP000287651">
    <property type="component" value="Unassembled WGS sequence"/>
</dbReference>
<accession>A0A426XK11</accession>
<dbReference type="AlphaFoldDB" id="A0A426XK11"/>
<evidence type="ECO:0000313" key="1">
    <source>
        <dbReference type="EMBL" id="RRT39868.1"/>
    </source>
</evidence>
<comment type="caution">
    <text evidence="1">The sequence shown here is derived from an EMBL/GenBank/DDBJ whole genome shotgun (WGS) entry which is preliminary data.</text>
</comment>